<keyword evidence="3" id="KW-1185">Reference proteome</keyword>
<protein>
    <submittedName>
        <fullName evidence="2">DHHW family protein</fullName>
    </submittedName>
</protein>
<comment type="caution">
    <text evidence="2">The sequence shown here is derived from an EMBL/GenBank/DDBJ whole genome shotgun (WGS) entry which is preliminary data.</text>
</comment>
<evidence type="ECO:0000256" key="1">
    <source>
        <dbReference type="SAM" id="SignalP"/>
    </source>
</evidence>
<dbReference type="EMBL" id="JAUDCL010000002">
    <property type="protein sequence ID" value="MDM8199952.1"/>
    <property type="molecule type" value="Genomic_DNA"/>
</dbReference>
<organism evidence="2 3">
    <name type="scientific">Allofournierella massiliensis</name>
    <dbReference type="NCBI Taxonomy" id="1650663"/>
    <lineage>
        <taxon>Bacteria</taxon>
        <taxon>Bacillati</taxon>
        <taxon>Bacillota</taxon>
        <taxon>Clostridia</taxon>
        <taxon>Eubacteriales</taxon>
        <taxon>Oscillospiraceae</taxon>
        <taxon>Allofournierella</taxon>
    </lineage>
</organism>
<dbReference type="RefSeq" id="WP_289598707.1">
    <property type="nucleotide sequence ID" value="NZ_JAUDCL010000002.1"/>
</dbReference>
<name>A0ABT7UM29_9FIRM</name>
<accession>A0ABT7UM29</accession>
<dbReference type="InterPro" id="IPR025945">
    <property type="entry name" value="DHHW"/>
</dbReference>
<reference evidence="2 3" key="1">
    <citation type="submission" date="2023-06" db="EMBL/GenBank/DDBJ databases">
        <title>Identification and characterization of horizontal gene transfer across gut microbiota members of farm animals based on homology search.</title>
        <authorList>
            <person name="Schwarzerova J."/>
            <person name="Nykrynova M."/>
            <person name="Jureckova K."/>
            <person name="Cejkova D."/>
            <person name="Rychlik I."/>
        </authorList>
    </citation>
    <scope>NUCLEOTIDE SEQUENCE [LARGE SCALE GENOMIC DNA]</scope>
    <source>
        <strain evidence="2 3">ET340</strain>
    </source>
</reference>
<dbReference type="Pfam" id="PF14286">
    <property type="entry name" value="DHHW"/>
    <property type="match status" value="1"/>
</dbReference>
<feature type="chain" id="PRO_5047413463" evidence="1">
    <location>
        <begin position="28"/>
        <end position="307"/>
    </location>
</feature>
<proteinExistence type="predicted"/>
<evidence type="ECO:0000313" key="2">
    <source>
        <dbReference type="EMBL" id="MDM8199952.1"/>
    </source>
</evidence>
<evidence type="ECO:0000313" key="3">
    <source>
        <dbReference type="Proteomes" id="UP001529380"/>
    </source>
</evidence>
<gene>
    <name evidence="2" type="ORF">QUW08_01345</name>
</gene>
<sequence>MRCKPVAVSCAAAALLLAAVLALPLAAQHRQPDENGMYQQEGYWVQYLGERNEKSADSFVKKINGLCDTLLTEENRVFCAIVPDKSHYLPDEGWPVLDYDAMASQVQAGLADSITWVSLADRLTLEDYYKTDAHWRQEKLQPVVNALGEAMGFSQDLSGWEQNVFDGFVGSYGKYIPDGAEPETLVYLTSPATEAARVDNFQYPDATAVYDVSKLSGTGSYDVFLNGATPLQTIKNPNAATDRELVIFRDSFASSLAPLLCEQYRTITLIDLRYMVSGLVPQYVTFTDQDVLFLFSSWVVNESAMLR</sequence>
<dbReference type="Proteomes" id="UP001529380">
    <property type="component" value="Unassembled WGS sequence"/>
</dbReference>
<keyword evidence="1" id="KW-0732">Signal</keyword>
<feature type="signal peptide" evidence="1">
    <location>
        <begin position="1"/>
        <end position="27"/>
    </location>
</feature>